<sequence>MHYLTVFLCCDLPPDELRGSSQPRLKLAVKVVIDRLGRRPHRVPTNLFYSKRTTHPISNAAAIVDRIWHMARDCSSKISHSKSNPEHFKSSEPSQNAKIALQISNEYFQFQKLPNAALR</sequence>
<dbReference type="AlphaFoldDB" id="A0A1A9ZMZ6"/>
<evidence type="ECO:0000313" key="1">
    <source>
        <dbReference type="EnsemblMetazoa" id="GPAI019722-PA"/>
    </source>
</evidence>
<organism evidence="1 2">
    <name type="scientific">Glossina pallidipes</name>
    <name type="common">Tsetse fly</name>
    <dbReference type="NCBI Taxonomy" id="7398"/>
    <lineage>
        <taxon>Eukaryota</taxon>
        <taxon>Metazoa</taxon>
        <taxon>Ecdysozoa</taxon>
        <taxon>Arthropoda</taxon>
        <taxon>Hexapoda</taxon>
        <taxon>Insecta</taxon>
        <taxon>Pterygota</taxon>
        <taxon>Neoptera</taxon>
        <taxon>Endopterygota</taxon>
        <taxon>Diptera</taxon>
        <taxon>Brachycera</taxon>
        <taxon>Muscomorpha</taxon>
        <taxon>Hippoboscoidea</taxon>
        <taxon>Glossinidae</taxon>
        <taxon>Glossina</taxon>
    </lineage>
</organism>
<dbReference type="EnsemblMetazoa" id="GPAI019722-RA">
    <property type="protein sequence ID" value="GPAI019722-PA"/>
    <property type="gene ID" value="GPAI019722"/>
</dbReference>
<dbReference type="Proteomes" id="UP000092445">
    <property type="component" value="Unassembled WGS sequence"/>
</dbReference>
<reference evidence="2" key="1">
    <citation type="submission" date="2014-03" db="EMBL/GenBank/DDBJ databases">
        <authorList>
            <person name="Aksoy S."/>
            <person name="Warren W."/>
            <person name="Wilson R.K."/>
        </authorList>
    </citation>
    <scope>NUCLEOTIDE SEQUENCE [LARGE SCALE GENOMIC DNA]</scope>
    <source>
        <strain evidence="2">IAEA</strain>
    </source>
</reference>
<protein>
    <submittedName>
        <fullName evidence="1">Uncharacterized protein</fullName>
    </submittedName>
</protein>
<name>A0A1A9ZMZ6_GLOPL</name>
<reference evidence="1" key="2">
    <citation type="submission" date="2020-05" db="UniProtKB">
        <authorList>
            <consortium name="EnsemblMetazoa"/>
        </authorList>
    </citation>
    <scope>IDENTIFICATION</scope>
    <source>
        <strain evidence="1">IAEA</strain>
    </source>
</reference>
<accession>A0A1A9ZMZ6</accession>
<keyword evidence="2" id="KW-1185">Reference proteome</keyword>
<evidence type="ECO:0000313" key="2">
    <source>
        <dbReference type="Proteomes" id="UP000092445"/>
    </source>
</evidence>
<dbReference type="VEuPathDB" id="VectorBase:GPAI019722"/>
<proteinExistence type="predicted"/>